<dbReference type="GO" id="GO:0085020">
    <property type="term" value="P:protein K6-linked ubiquitination"/>
    <property type="evidence" value="ECO:0007669"/>
    <property type="project" value="TreeGrafter"/>
</dbReference>
<dbReference type="OrthoDB" id="341259at2759"/>
<dbReference type="Pfam" id="PF12796">
    <property type="entry name" value="Ank_2"/>
    <property type="match status" value="1"/>
</dbReference>
<sequence>MEQIALFIVPGSFEDEVDEDEDDGEDEDREDEDREEEEDEREDEDRKDRQEEENDDAMWDPKLDDLPLVDSAKFFEAAKSGDIETVNLAVMQEQIDINAIDKSDPKNMALMHACNEGHENIVKLLLGRADIQVNKCDKYGDSALKRSCVKVHINIVKLLLERKDI</sequence>
<dbReference type="GO" id="GO:0004842">
    <property type="term" value="F:ubiquitin-protein transferase activity"/>
    <property type="evidence" value="ECO:0007669"/>
    <property type="project" value="TreeGrafter"/>
</dbReference>
<proteinExistence type="predicted"/>
<evidence type="ECO:0000313" key="5">
    <source>
        <dbReference type="Proteomes" id="UP000018144"/>
    </source>
</evidence>
<dbReference type="PANTHER" id="PTHR24171:SF8">
    <property type="entry name" value="BRCA1-ASSOCIATED RING DOMAIN PROTEIN 1"/>
    <property type="match status" value="1"/>
</dbReference>
<dbReference type="EMBL" id="HF935844">
    <property type="protein sequence ID" value="CCX32401.1"/>
    <property type="molecule type" value="Genomic_DNA"/>
</dbReference>
<protein>
    <submittedName>
        <fullName evidence="4">Similar to Osteoclast-stimulating factor 1 acc. no. Q5ZJJ9</fullName>
    </submittedName>
</protein>
<dbReference type="InterPro" id="IPR002110">
    <property type="entry name" value="Ankyrin_rpt"/>
</dbReference>
<dbReference type="SUPFAM" id="SSF48403">
    <property type="entry name" value="Ankyrin repeat"/>
    <property type="match status" value="1"/>
</dbReference>
<keyword evidence="2" id="KW-0040">ANK repeat</keyword>
<dbReference type="Proteomes" id="UP000018144">
    <property type="component" value="Unassembled WGS sequence"/>
</dbReference>
<evidence type="ECO:0000256" key="1">
    <source>
        <dbReference type="ARBA" id="ARBA00022737"/>
    </source>
</evidence>
<name>U4LVC0_PYROM</name>
<dbReference type="Gene3D" id="1.25.40.20">
    <property type="entry name" value="Ankyrin repeat-containing domain"/>
    <property type="match status" value="1"/>
</dbReference>
<accession>U4LVC0</accession>
<dbReference type="InterPro" id="IPR036770">
    <property type="entry name" value="Ankyrin_rpt-contain_sf"/>
</dbReference>
<evidence type="ECO:0000256" key="3">
    <source>
        <dbReference type="SAM" id="MobiDB-lite"/>
    </source>
</evidence>
<gene>
    <name evidence="4" type="ORF">PCON_13050</name>
</gene>
<dbReference type="AlphaFoldDB" id="U4LVC0"/>
<evidence type="ECO:0000256" key="2">
    <source>
        <dbReference type="ARBA" id="ARBA00023043"/>
    </source>
</evidence>
<reference evidence="4 5" key="1">
    <citation type="journal article" date="2013" name="PLoS Genet.">
        <title>The genome and development-dependent transcriptomes of Pyronema confluens: a window into fungal evolution.</title>
        <authorList>
            <person name="Traeger S."/>
            <person name="Altegoer F."/>
            <person name="Freitag M."/>
            <person name="Gabaldon T."/>
            <person name="Kempken F."/>
            <person name="Kumar A."/>
            <person name="Marcet-Houben M."/>
            <person name="Poggeler S."/>
            <person name="Stajich J.E."/>
            <person name="Nowrousian M."/>
        </authorList>
    </citation>
    <scope>NUCLEOTIDE SEQUENCE [LARGE SCALE GENOMIC DNA]</scope>
    <source>
        <strain evidence="5">CBS 100304</strain>
        <tissue evidence="4">Vegetative mycelium</tissue>
    </source>
</reference>
<organism evidence="4 5">
    <name type="scientific">Pyronema omphalodes (strain CBS 100304)</name>
    <name type="common">Pyronema confluens</name>
    <dbReference type="NCBI Taxonomy" id="1076935"/>
    <lineage>
        <taxon>Eukaryota</taxon>
        <taxon>Fungi</taxon>
        <taxon>Dikarya</taxon>
        <taxon>Ascomycota</taxon>
        <taxon>Pezizomycotina</taxon>
        <taxon>Pezizomycetes</taxon>
        <taxon>Pezizales</taxon>
        <taxon>Pyronemataceae</taxon>
        <taxon>Pyronema</taxon>
    </lineage>
</organism>
<keyword evidence="5" id="KW-1185">Reference proteome</keyword>
<keyword evidence="1" id="KW-0677">Repeat</keyword>
<feature type="region of interest" description="Disordered" evidence="3">
    <location>
        <begin position="1"/>
        <end position="64"/>
    </location>
</feature>
<dbReference type="PANTHER" id="PTHR24171">
    <property type="entry name" value="ANKYRIN REPEAT DOMAIN-CONTAINING PROTEIN 39-RELATED"/>
    <property type="match status" value="1"/>
</dbReference>
<evidence type="ECO:0000313" key="4">
    <source>
        <dbReference type="EMBL" id="CCX32401.1"/>
    </source>
</evidence>
<feature type="compositionally biased region" description="Acidic residues" evidence="3">
    <location>
        <begin position="13"/>
        <end position="43"/>
    </location>
</feature>